<name>A0ABV8V3I4_9GAMM</name>
<dbReference type="Pfam" id="PF13450">
    <property type="entry name" value="NAD_binding_8"/>
    <property type="match status" value="1"/>
</dbReference>
<dbReference type="InterPro" id="IPR036188">
    <property type="entry name" value="FAD/NAD-bd_sf"/>
</dbReference>
<keyword evidence="3" id="KW-0274">FAD</keyword>
<evidence type="ECO:0000256" key="1">
    <source>
        <dbReference type="ARBA" id="ARBA00022630"/>
    </source>
</evidence>
<proteinExistence type="predicted"/>
<evidence type="ECO:0000313" key="8">
    <source>
        <dbReference type="Proteomes" id="UP001595840"/>
    </source>
</evidence>
<feature type="compositionally biased region" description="Basic residues" evidence="6">
    <location>
        <begin position="17"/>
        <end position="26"/>
    </location>
</feature>
<organism evidence="7 8">
    <name type="scientific">Simiduia curdlanivorans</name>
    <dbReference type="NCBI Taxonomy" id="1492769"/>
    <lineage>
        <taxon>Bacteria</taxon>
        <taxon>Pseudomonadati</taxon>
        <taxon>Pseudomonadota</taxon>
        <taxon>Gammaproteobacteria</taxon>
        <taxon>Cellvibrionales</taxon>
        <taxon>Cellvibrionaceae</taxon>
        <taxon>Simiduia</taxon>
    </lineage>
</organism>
<dbReference type="InterPro" id="IPR052206">
    <property type="entry name" value="Retinol_saturase"/>
</dbReference>
<evidence type="ECO:0000313" key="7">
    <source>
        <dbReference type="EMBL" id="MFC4361976.1"/>
    </source>
</evidence>
<keyword evidence="4" id="KW-0521">NADP</keyword>
<accession>A0ABV8V3I4</accession>
<keyword evidence="5" id="KW-0520">NAD</keyword>
<keyword evidence="8" id="KW-1185">Reference proteome</keyword>
<dbReference type="RefSeq" id="WP_290264181.1">
    <property type="nucleotide sequence ID" value="NZ_JAUFQG010000006.1"/>
</dbReference>
<dbReference type="PANTHER" id="PTHR46091">
    <property type="entry name" value="BLR7054 PROTEIN"/>
    <property type="match status" value="1"/>
</dbReference>
<dbReference type="EMBL" id="JBHSCX010000004">
    <property type="protein sequence ID" value="MFC4361976.1"/>
    <property type="molecule type" value="Genomic_DNA"/>
</dbReference>
<keyword evidence="1" id="KW-0285">Flavoprotein</keyword>
<evidence type="ECO:0000256" key="3">
    <source>
        <dbReference type="ARBA" id="ARBA00022827"/>
    </source>
</evidence>
<comment type="caution">
    <text evidence="7">The sequence shown here is derived from an EMBL/GenBank/DDBJ whole genome shotgun (WGS) entry which is preliminary data.</text>
</comment>
<feature type="compositionally biased region" description="Polar residues" evidence="6">
    <location>
        <begin position="1"/>
        <end position="12"/>
    </location>
</feature>
<dbReference type="Proteomes" id="UP001595840">
    <property type="component" value="Unassembled WGS sequence"/>
</dbReference>
<evidence type="ECO:0000256" key="6">
    <source>
        <dbReference type="SAM" id="MobiDB-lite"/>
    </source>
</evidence>
<evidence type="ECO:0000256" key="2">
    <source>
        <dbReference type="ARBA" id="ARBA00022729"/>
    </source>
</evidence>
<dbReference type="Gene3D" id="3.50.50.60">
    <property type="entry name" value="FAD/NAD(P)-binding domain"/>
    <property type="match status" value="2"/>
</dbReference>
<feature type="region of interest" description="Disordered" evidence="6">
    <location>
        <begin position="1"/>
        <end position="26"/>
    </location>
</feature>
<sequence>MTANTQATSNQEPGAKRSAKRSVRTGKRYRTGRAATHYDVIVIGSGIGGLCTAALLAKAGKKVCVLEQHYTAGGYTHSYENAGYEWDVGVHYIGEVHKRWSILRRIFDVISDGNIKWAAMNKCYDRIILGDETFNFVAGKDNFISGLVQHFPDEEKAIRDYVALLQAVSSKVPLFFAGQALPFGIAKLYNRLRPRFFPAYFFQTTRQVLETFTRNEKLIGVLTGQWGDYGLPPCESSFLMHAMVAKHYLAGAAYPVGGSWAIAQGIIPVIQAAGGEVFTYAGVEQVLVTNGQAVGVRLNNGDEILASQVVSNTGYWPTVNKLLPEAAKPKFAADKMTIPLSSAHLCLYAGFKGDAKALGLDSTNLWIYPNADHDTNVKKAKASNNSEFPLIYISFPSTKDPKWDENYPNKSTVEIVTTGSLDQFMAWTGTQWSKRGDNYDALKQEISERLLEILYQHRPQLRDALDFSELSTPLSTQWFQWNEVGEIYGLDHTPARFKQTKLHPQTPIKNLYLTGSDVVTAGVGGALMGGVMAATRMLGWQGYKIGRLLKPRSR</sequence>
<gene>
    <name evidence="7" type="ORF">ACFOX3_06680</name>
</gene>
<dbReference type="PANTHER" id="PTHR46091:SF3">
    <property type="entry name" value="AMINE OXIDASE DOMAIN-CONTAINING PROTEIN"/>
    <property type="match status" value="1"/>
</dbReference>
<protein>
    <submittedName>
        <fullName evidence="7">Phytoene desaturase family protein</fullName>
    </submittedName>
</protein>
<reference evidence="8" key="1">
    <citation type="journal article" date="2019" name="Int. J. Syst. Evol. Microbiol.">
        <title>The Global Catalogue of Microorganisms (GCM) 10K type strain sequencing project: providing services to taxonomists for standard genome sequencing and annotation.</title>
        <authorList>
            <consortium name="The Broad Institute Genomics Platform"/>
            <consortium name="The Broad Institute Genome Sequencing Center for Infectious Disease"/>
            <person name="Wu L."/>
            <person name="Ma J."/>
        </authorList>
    </citation>
    <scope>NUCLEOTIDE SEQUENCE [LARGE SCALE GENOMIC DNA]</scope>
    <source>
        <strain evidence="8">CECT 8570</strain>
    </source>
</reference>
<dbReference type="SUPFAM" id="SSF51905">
    <property type="entry name" value="FAD/NAD(P)-binding domain"/>
    <property type="match status" value="1"/>
</dbReference>
<evidence type="ECO:0000256" key="5">
    <source>
        <dbReference type="ARBA" id="ARBA00023027"/>
    </source>
</evidence>
<evidence type="ECO:0000256" key="4">
    <source>
        <dbReference type="ARBA" id="ARBA00022857"/>
    </source>
</evidence>
<keyword evidence="2" id="KW-0732">Signal</keyword>